<dbReference type="EMBL" id="JBHSWX010000012">
    <property type="protein sequence ID" value="MFC6785379.1"/>
    <property type="molecule type" value="Genomic_DNA"/>
</dbReference>
<dbReference type="PROSITE" id="PS51900">
    <property type="entry name" value="CB"/>
    <property type="match status" value="1"/>
</dbReference>
<dbReference type="Proteomes" id="UP001596443">
    <property type="component" value="Unassembled WGS sequence"/>
</dbReference>
<accession>A0ABD5T8I8</accession>
<comment type="caution">
    <text evidence="6">The sequence shown here is derived from an EMBL/GenBank/DDBJ whole genome shotgun (WGS) entry which is preliminary data.</text>
</comment>
<evidence type="ECO:0000256" key="1">
    <source>
        <dbReference type="ARBA" id="ARBA00023125"/>
    </source>
</evidence>
<dbReference type="PROSITE" id="PS51898">
    <property type="entry name" value="TYR_RECOMBINASE"/>
    <property type="match status" value="1"/>
</dbReference>
<reference evidence="6 7" key="1">
    <citation type="journal article" date="2019" name="Int. J. Syst. Evol. Microbiol.">
        <title>The Global Catalogue of Microorganisms (GCM) 10K type strain sequencing project: providing services to taxonomists for standard genome sequencing and annotation.</title>
        <authorList>
            <consortium name="The Broad Institute Genomics Platform"/>
            <consortium name="The Broad Institute Genome Sequencing Center for Infectious Disease"/>
            <person name="Wu L."/>
            <person name="Ma J."/>
        </authorList>
    </citation>
    <scope>NUCLEOTIDE SEQUENCE [LARGE SCALE GENOMIC DNA]</scope>
    <source>
        <strain evidence="6 7">SYNS20</strain>
    </source>
</reference>
<sequence>MSSPQDVTAREAAERWLSKREIDLTEDTLATYWYRIKQIVEFCESEGIESLSDLTPWKLDEFDARRRSRDPQKVSLSKEYRTMNNWLEWAETLGIAQDGISEVLNPPQTSTDEEVNTERLDPELAASTIREFRSQPVGASRATLQHVLLELEWWTGARMSALRGIDMEDVDLDEGTIEFYHRPDTGTPIKQAHNPERKVGLADPAVDVLRDYVREVRDKVRDEHRRRPLLTTAQGRASKTTIRRYTYFATLPCQSVECPHDREPGSCEWMSLRAARSCPSARSPHAVRTGAISNLRNSGWDLDDVAERVNTGPKRLIQHYDFPTMDEQYRERRADLVDLLRLDDEDDSANTQDDDQ</sequence>
<dbReference type="InterPro" id="IPR044068">
    <property type="entry name" value="CB"/>
</dbReference>
<keyword evidence="2" id="KW-0233">DNA recombination</keyword>
<evidence type="ECO:0000256" key="3">
    <source>
        <dbReference type="PROSITE-ProRule" id="PRU01248"/>
    </source>
</evidence>
<dbReference type="CDD" id="cd00397">
    <property type="entry name" value="DNA_BRE_C"/>
    <property type="match status" value="1"/>
</dbReference>
<evidence type="ECO:0000259" key="5">
    <source>
        <dbReference type="PROSITE" id="PS51900"/>
    </source>
</evidence>
<evidence type="ECO:0000313" key="6">
    <source>
        <dbReference type="EMBL" id="MFC6785379.1"/>
    </source>
</evidence>
<evidence type="ECO:0000313" key="7">
    <source>
        <dbReference type="Proteomes" id="UP001596443"/>
    </source>
</evidence>
<gene>
    <name evidence="6" type="ORF">ACFQFD_05145</name>
</gene>
<name>A0ABD5T8I8_9EURY</name>
<protein>
    <submittedName>
        <fullName evidence="6">Tyrosine-type recombinase/integrase</fullName>
    </submittedName>
</protein>
<dbReference type="GeneID" id="81208409"/>
<feature type="domain" description="Core-binding (CB)" evidence="5">
    <location>
        <begin position="7"/>
        <end position="91"/>
    </location>
</feature>
<dbReference type="InterPro" id="IPR011010">
    <property type="entry name" value="DNA_brk_join_enz"/>
</dbReference>
<feature type="domain" description="Tyr recombinase" evidence="4">
    <location>
        <begin position="115"/>
        <end position="333"/>
    </location>
</feature>
<dbReference type="Gene3D" id="1.10.443.10">
    <property type="entry name" value="Intergrase catalytic core"/>
    <property type="match status" value="1"/>
</dbReference>
<dbReference type="GO" id="GO:0003677">
    <property type="term" value="F:DNA binding"/>
    <property type="evidence" value="ECO:0007669"/>
    <property type="project" value="UniProtKB-UniRule"/>
</dbReference>
<dbReference type="Gene3D" id="1.10.150.130">
    <property type="match status" value="1"/>
</dbReference>
<dbReference type="GO" id="GO:0006310">
    <property type="term" value="P:DNA recombination"/>
    <property type="evidence" value="ECO:0007669"/>
    <property type="project" value="UniProtKB-KW"/>
</dbReference>
<dbReference type="SUPFAM" id="SSF56349">
    <property type="entry name" value="DNA breaking-rejoining enzymes"/>
    <property type="match status" value="1"/>
</dbReference>
<evidence type="ECO:0000256" key="2">
    <source>
        <dbReference type="ARBA" id="ARBA00023172"/>
    </source>
</evidence>
<dbReference type="AlphaFoldDB" id="A0ABD5T8I8"/>
<dbReference type="InterPro" id="IPR013762">
    <property type="entry name" value="Integrase-like_cat_sf"/>
</dbReference>
<dbReference type="RefSeq" id="WP_284062237.1">
    <property type="nucleotide sequence ID" value="NZ_CP126158.1"/>
</dbReference>
<keyword evidence="1 3" id="KW-0238">DNA-binding</keyword>
<evidence type="ECO:0000259" key="4">
    <source>
        <dbReference type="PROSITE" id="PS51898"/>
    </source>
</evidence>
<dbReference type="InterPro" id="IPR002104">
    <property type="entry name" value="Integrase_catalytic"/>
</dbReference>
<organism evidence="6 7">
    <name type="scientific">Halobaculum halobium</name>
    <dbReference type="NCBI Taxonomy" id="3032281"/>
    <lineage>
        <taxon>Archaea</taxon>
        <taxon>Methanobacteriati</taxon>
        <taxon>Methanobacteriota</taxon>
        <taxon>Stenosarchaea group</taxon>
        <taxon>Halobacteria</taxon>
        <taxon>Halobacteriales</taxon>
        <taxon>Haloferacaceae</taxon>
        <taxon>Halobaculum</taxon>
    </lineage>
</organism>
<dbReference type="InterPro" id="IPR010998">
    <property type="entry name" value="Integrase_recombinase_N"/>
</dbReference>
<proteinExistence type="predicted"/>
<keyword evidence="7" id="KW-1185">Reference proteome</keyword>